<sequence length="668" mass="70908">MRMFRFSSWISESRGGDEAVHGHNKLAGMEQPLDKDARDYSVQPVGATKRKLDDRDAPPLGVSACAAAAKRKKECDNNMGAGLSAPQAGEIEATATVPNRSKPGALARMREVIDHQLSLEVLMKHDELRRIDQELAKATVALDQLRRCHLIPFPVSLGSPEAMLTVSTGTGPSIPQARRTQPRMAAPFGVTEGPYSRHYASWLIPDPEFDGVQTGWGMLPGAAAGNNTAPGRTTRNSLALETPTTKPRRGAASSKKLQALPSGYPPPKETAGPLVLKRADGQWVKLVCLVCQRENFGSTQGFINHCRIAHHREFKSHEEAASQSGQPVEVDSVTGSIVGGDSSKPAPPTTNTPTGSSTLVHPLIRSVPYDRQTVNTLLERISEGTRMFYEGKLPGITSIPSVAPAAPSRKRSEPHDGFVASDSAPCLSRLLHRRGFGQNLDQLVEEVKTPTKRRRVVGTDGVSDSASDSDSEFEMDAPEAAVLSHDAPVNGEVAAVSATADAAAPMSTPQPQRHAPILPPGFARPGSSKGPSTTLRRPGMMPSNLYSTPGSPPTPASQHILRLPLMGPYDTISSSTSSDDIDVEMDAADLSPATASNKAPSLISDDGEYSYVEDGESSGAEESVEGGDEGEGEEEVEIEEVGVVRTGKGGARRKGGEVGFVRAVKGGK</sequence>
<dbReference type="Pfam" id="PF25909">
    <property type="entry name" value="zf-C2H2_AHC1"/>
    <property type="match status" value="1"/>
</dbReference>
<feature type="region of interest" description="Disordered" evidence="1">
    <location>
        <begin position="317"/>
        <end position="363"/>
    </location>
</feature>
<evidence type="ECO:0000256" key="1">
    <source>
        <dbReference type="SAM" id="MobiDB-lite"/>
    </source>
</evidence>
<feature type="region of interest" description="Disordered" evidence="1">
    <location>
        <begin position="222"/>
        <end position="268"/>
    </location>
</feature>
<dbReference type="RefSeq" id="XP_018130512.2">
    <property type="nucleotide sequence ID" value="XM_018273644.2"/>
</dbReference>
<organism evidence="3 4">
    <name type="scientific">Pseudogymnoascus verrucosus</name>
    <dbReference type="NCBI Taxonomy" id="342668"/>
    <lineage>
        <taxon>Eukaryota</taxon>
        <taxon>Fungi</taxon>
        <taxon>Dikarya</taxon>
        <taxon>Ascomycota</taxon>
        <taxon>Pezizomycotina</taxon>
        <taxon>Leotiomycetes</taxon>
        <taxon>Thelebolales</taxon>
        <taxon>Thelebolaceae</taxon>
        <taxon>Pseudogymnoascus</taxon>
    </lineage>
</organism>
<feature type="region of interest" description="Disordered" evidence="1">
    <location>
        <begin position="571"/>
        <end position="639"/>
    </location>
</feature>
<proteinExistence type="predicted"/>
<reference evidence="4" key="2">
    <citation type="journal article" date="2018" name="Nat. Commun.">
        <title>Extreme sensitivity to ultraviolet light in the fungal pathogen causing white-nose syndrome of bats.</title>
        <authorList>
            <person name="Palmer J.M."/>
            <person name="Drees K.P."/>
            <person name="Foster J.T."/>
            <person name="Lindner D.L."/>
        </authorList>
    </citation>
    <scope>NUCLEOTIDE SEQUENCE [LARGE SCALE GENOMIC DNA]</scope>
    <source>
        <strain evidence="4">UAMH 10579</strain>
    </source>
</reference>
<dbReference type="EMBL" id="KV460226">
    <property type="protein sequence ID" value="OBT96779.2"/>
    <property type="molecule type" value="Genomic_DNA"/>
</dbReference>
<keyword evidence="4" id="KW-1185">Reference proteome</keyword>
<reference evidence="3 4" key="1">
    <citation type="submission" date="2016-03" db="EMBL/GenBank/DDBJ databases">
        <title>Comparative genomics of Pseudogymnoascus destructans, the fungus causing white-nose syndrome of bats.</title>
        <authorList>
            <person name="Palmer J.M."/>
            <person name="Drees K.P."/>
            <person name="Foster J.T."/>
            <person name="Lindner D.L."/>
        </authorList>
    </citation>
    <scope>NUCLEOTIDE SEQUENCE [LARGE SCALE GENOMIC DNA]</scope>
    <source>
        <strain evidence="3 4">UAMH 10579</strain>
    </source>
</reference>
<evidence type="ECO:0000259" key="2">
    <source>
        <dbReference type="Pfam" id="PF25909"/>
    </source>
</evidence>
<dbReference type="STRING" id="342668.A0A1B8GLS0"/>
<evidence type="ECO:0000313" key="3">
    <source>
        <dbReference type="EMBL" id="OBT96779.2"/>
    </source>
</evidence>
<dbReference type="InterPro" id="IPR058706">
    <property type="entry name" value="zf-C2H2_AHC1-like"/>
</dbReference>
<feature type="compositionally biased region" description="Acidic residues" evidence="1">
    <location>
        <begin position="467"/>
        <end position="476"/>
    </location>
</feature>
<dbReference type="AlphaFoldDB" id="A0A1B8GLS0"/>
<feature type="region of interest" description="Disordered" evidence="1">
    <location>
        <begin position="500"/>
        <end position="559"/>
    </location>
</feature>
<feature type="domain" description="AHC1-like C2H2 zinc-finger" evidence="2">
    <location>
        <begin position="272"/>
        <end position="320"/>
    </location>
</feature>
<evidence type="ECO:0000313" key="4">
    <source>
        <dbReference type="Proteomes" id="UP000091956"/>
    </source>
</evidence>
<dbReference type="GeneID" id="28837554"/>
<protein>
    <recommendedName>
        <fullName evidence="2">AHC1-like C2H2 zinc-finger domain-containing protein</fullName>
    </recommendedName>
</protein>
<feature type="compositionally biased region" description="Acidic residues" evidence="1">
    <location>
        <begin position="622"/>
        <end position="639"/>
    </location>
</feature>
<feature type="compositionally biased region" description="Polar residues" evidence="1">
    <location>
        <begin position="235"/>
        <end position="245"/>
    </location>
</feature>
<name>A0A1B8GLS0_9PEZI</name>
<feature type="compositionally biased region" description="Low complexity" evidence="1">
    <location>
        <begin position="500"/>
        <end position="509"/>
    </location>
</feature>
<feature type="compositionally biased region" description="Low complexity" evidence="1">
    <location>
        <begin position="222"/>
        <end position="234"/>
    </location>
</feature>
<feature type="compositionally biased region" description="Acidic residues" evidence="1">
    <location>
        <begin position="605"/>
        <end position="616"/>
    </location>
</feature>
<accession>A0A1B8GLS0</accession>
<dbReference type="Proteomes" id="UP000091956">
    <property type="component" value="Unassembled WGS sequence"/>
</dbReference>
<feature type="region of interest" description="Disordered" evidence="1">
    <location>
        <begin position="451"/>
        <end position="476"/>
    </location>
</feature>
<gene>
    <name evidence="3" type="ORF">VE01_04168</name>
</gene>